<feature type="transmembrane region" description="Helical" evidence="7">
    <location>
        <begin position="142"/>
        <end position="165"/>
    </location>
</feature>
<proteinExistence type="predicted"/>
<keyword evidence="5 7" id="KW-1133">Transmembrane helix</keyword>
<keyword evidence="3" id="KW-1003">Cell membrane</keyword>
<evidence type="ECO:0000256" key="1">
    <source>
        <dbReference type="ARBA" id="ARBA00004651"/>
    </source>
</evidence>
<dbReference type="InterPro" id="IPR020846">
    <property type="entry name" value="MFS_dom"/>
</dbReference>
<dbReference type="Gene3D" id="1.20.1250.20">
    <property type="entry name" value="MFS general substrate transporter like domains"/>
    <property type="match status" value="2"/>
</dbReference>
<evidence type="ECO:0000313" key="10">
    <source>
        <dbReference type="Proteomes" id="UP001143309"/>
    </source>
</evidence>
<feature type="transmembrane region" description="Helical" evidence="7">
    <location>
        <begin position="302"/>
        <end position="326"/>
    </location>
</feature>
<protein>
    <submittedName>
        <fullName evidence="9">MFS transporter</fullName>
    </submittedName>
</protein>
<reference evidence="9" key="2">
    <citation type="submission" date="2023-01" db="EMBL/GenBank/DDBJ databases">
        <authorList>
            <person name="Sun Q."/>
            <person name="Evtushenko L."/>
        </authorList>
    </citation>
    <scope>NUCLEOTIDE SEQUENCE</scope>
    <source>
        <strain evidence="9">VKM B-2748</strain>
    </source>
</reference>
<feature type="transmembrane region" description="Helical" evidence="7">
    <location>
        <begin position="338"/>
        <end position="359"/>
    </location>
</feature>
<dbReference type="Pfam" id="PF07690">
    <property type="entry name" value="MFS_1"/>
    <property type="match status" value="1"/>
</dbReference>
<feature type="transmembrane region" description="Helical" evidence="7">
    <location>
        <begin position="20"/>
        <end position="42"/>
    </location>
</feature>
<dbReference type="GO" id="GO:0005886">
    <property type="term" value="C:plasma membrane"/>
    <property type="evidence" value="ECO:0007669"/>
    <property type="project" value="UniProtKB-SubCell"/>
</dbReference>
<feature type="transmembrane region" description="Helical" evidence="7">
    <location>
        <begin position="54"/>
        <end position="73"/>
    </location>
</feature>
<dbReference type="InterPro" id="IPR047200">
    <property type="entry name" value="MFS_YcaD-like"/>
</dbReference>
<comment type="subcellular location">
    <subcellularLocation>
        <location evidence="1">Cell membrane</location>
        <topology evidence="1">Multi-pass membrane protein</topology>
    </subcellularLocation>
</comment>
<gene>
    <name evidence="9" type="ORF">GCM10008174_25480</name>
</gene>
<sequence>MSAVIDPLAAFSARDRKVGIGVAIACIALVGVGLSLSIPLLAFALESRGASGTLIGFNTAMGGIATVVTAPFIPRVASRFGVRATLFAALALGAASILGFAFVAPLWAWFPLRFAFGVALAILFVLSEFWINALAPPASRGLVMGVYATALSVGLGAGPLILAGVGMDSLAPYFACAALFLVAGAPLLFAGVAAPPIERAAPGRGILFFLAVAPVATLSGFTFGAVETGAFAFLPLYGVGVGLAPLSAALLVTAMEVGNVALQIPLGLVSDRMDRRLLLLIIGVVGLLGAIALPFAGSGWGLYVAVAAWGGVVCGLYTVALAHLGARFSGVDLATANAAFVVMYSLGLIAGPPALGVGLDLWPPYGVPVAIALLMALFVAVAAARLRSA</sequence>
<dbReference type="InterPro" id="IPR036259">
    <property type="entry name" value="MFS_trans_sf"/>
</dbReference>
<accession>A0A9W6JP88</accession>
<dbReference type="PROSITE" id="PS50850">
    <property type="entry name" value="MFS"/>
    <property type="match status" value="1"/>
</dbReference>
<feature type="transmembrane region" description="Helical" evidence="7">
    <location>
        <begin position="85"/>
        <end position="108"/>
    </location>
</feature>
<keyword evidence="6 7" id="KW-0472">Membrane</keyword>
<dbReference type="PANTHER" id="PTHR23521:SF2">
    <property type="entry name" value="TRANSPORTER MFS SUPERFAMILY"/>
    <property type="match status" value="1"/>
</dbReference>
<evidence type="ECO:0000256" key="6">
    <source>
        <dbReference type="ARBA" id="ARBA00023136"/>
    </source>
</evidence>
<dbReference type="InterPro" id="IPR011701">
    <property type="entry name" value="MFS"/>
</dbReference>
<feature type="transmembrane region" description="Helical" evidence="7">
    <location>
        <begin position="171"/>
        <end position="194"/>
    </location>
</feature>
<dbReference type="EMBL" id="BSFL01000003">
    <property type="protein sequence ID" value="GLK80807.1"/>
    <property type="molecule type" value="Genomic_DNA"/>
</dbReference>
<dbReference type="PANTHER" id="PTHR23521">
    <property type="entry name" value="TRANSPORTER MFS SUPERFAMILY"/>
    <property type="match status" value="1"/>
</dbReference>
<dbReference type="Proteomes" id="UP001143309">
    <property type="component" value="Unassembled WGS sequence"/>
</dbReference>
<keyword evidence="2" id="KW-0813">Transport</keyword>
<dbReference type="RefSeq" id="WP_271201289.1">
    <property type="nucleotide sequence ID" value="NZ_BSFL01000003.1"/>
</dbReference>
<evidence type="ECO:0000259" key="8">
    <source>
        <dbReference type="PROSITE" id="PS50850"/>
    </source>
</evidence>
<feature type="transmembrane region" description="Helical" evidence="7">
    <location>
        <begin position="277"/>
        <end position="296"/>
    </location>
</feature>
<reference evidence="9" key="1">
    <citation type="journal article" date="2014" name="Int. J. Syst. Evol. Microbiol.">
        <title>Complete genome sequence of Corynebacterium casei LMG S-19264T (=DSM 44701T), isolated from a smear-ripened cheese.</title>
        <authorList>
            <consortium name="US DOE Joint Genome Institute (JGI-PGF)"/>
            <person name="Walter F."/>
            <person name="Albersmeier A."/>
            <person name="Kalinowski J."/>
            <person name="Ruckert C."/>
        </authorList>
    </citation>
    <scope>NUCLEOTIDE SEQUENCE</scope>
    <source>
        <strain evidence="9">VKM B-2748</strain>
    </source>
</reference>
<dbReference type="AlphaFoldDB" id="A0A9W6JP88"/>
<comment type="caution">
    <text evidence="9">The sequence shown here is derived from an EMBL/GenBank/DDBJ whole genome shotgun (WGS) entry which is preliminary data.</text>
</comment>
<evidence type="ECO:0000256" key="2">
    <source>
        <dbReference type="ARBA" id="ARBA00022448"/>
    </source>
</evidence>
<keyword evidence="10" id="KW-1185">Reference proteome</keyword>
<feature type="domain" description="Major facilitator superfamily (MFS) profile" evidence="8">
    <location>
        <begin position="208"/>
        <end position="389"/>
    </location>
</feature>
<name>A0A9W6JP88_9HYPH</name>
<evidence type="ECO:0000256" key="3">
    <source>
        <dbReference type="ARBA" id="ARBA00022475"/>
    </source>
</evidence>
<dbReference type="SUPFAM" id="SSF103473">
    <property type="entry name" value="MFS general substrate transporter"/>
    <property type="match status" value="1"/>
</dbReference>
<dbReference type="GO" id="GO:0022857">
    <property type="term" value="F:transmembrane transporter activity"/>
    <property type="evidence" value="ECO:0007669"/>
    <property type="project" value="InterPro"/>
</dbReference>
<feature type="transmembrane region" description="Helical" evidence="7">
    <location>
        <begin position="206"/>
        <end position="226"/>
    </location>
</feature>
<feature type="transmembrane region" description="Helical" evidence="7">
    <location>
        <begin position="114"/>
        <end position="135"/>
    </location>
</feature>
<evidence type="ECO:0000256" key="4">
    <source>
        <dbReference type="ARBA" id="ARBA00022692"/>
    </source>
</evidence>
<evidence type="ECO:0000256" key="7">
    <source>
        <dbReference type="SAM" id="Phobius"/>
    </source>
</evidence>
<keyword evidence="4 7" id="KW-0812">Transmembrane</keyword>
<evidence type="ECO:0000313" key="9">
    <source>
        <dbReference type="EMBL" id="GLK80807.1"/>
    </source>
</evidence>
<evidence type="ECO:0000256" key="5">
    <source>
        <dbReference type="ARBA" id="ARBA00022989"/>
    </source>
</evidence>
<feature type="transmembrane region" description="Helical" evidence="7">
    <location>
        <begin position="365"/>
        <end position="386"/>
    </location>
</feature>
<organism evidence="9 10">
    <name type="scientific">Methylopila turkensis</name>
    <dbReference type="NCBI Taxonomy" id="1437816"/>
    <lineage>
        <taxon>Bacteria</taxon>
        <taxon>Pseudomonadati</taxon>
        <taxon>Pseudomonadota</taxon>
        <taxon>Alphaproteobacteria</taxon>
        <taxon>Hyphomicrobiales</taxon>
        <taxon>Methylopilaceae</taxon>
        <taxon>Methylopila</taxon>
    </lineage>
</organism>
<feature type="transmembrane region" description="Helical" evidence="7">
    <location>
        <begin position="232"/>
        <end position="257"/>
    </location>
</feature>
<dbReference type="CDD" id="cd17477">
    <property type="entry name" value="MFS_YcaD_like"/>
    <property type="match status" value="1"/>
</dbReference>